<proteinExistence type="predicted"/>
<organism evidence="1 2">
    <name type="scientific">Brevibacillus ruminantium</name>
    <dbReference type="NCBI Taxonomy" id="2950604"/>
    <lineage>
        <taxon>Bacteria</taxon>
        <taxon>Bacillati</taxon>
        <taxon>Bacillota</taxon>
        <taxon>Bacilli</taxon>
        <taxon>Bacillales</taxon>
        <taxon>Paenibacillaceae</taxon>
        <taxon>Brevibacillus</taxon>
    </lineage>
</organism>
<dbReference type="RefSeq" id="WP_251876341.1">
    <property type="nucleotide sequence ID" value="NZ_CP098755.1"/>
</dbReference>
<keyword evidence="2" id="KW-1185">Reference proteome</keyword>
<accession>A0ABY4WPB9</accession>
<sequence length="38" mass="4522">MGFPIAVTVYLFVRFERKIERLERVIVNLANVINKMNK</sequence>
<evidence type="ECO:0000313" key="2">
    <source>
        <dbReference type="Proteomes" id="UP001056500"/>
    </source>
</evidence>
<evidence type="ECO:0000313" key="1">
    <source>
        <dbReference type="EMBL" id="USG68504.1"/>
    </source>
</evidence>
<protein>
    <submittedName>
        <fullName evidence="1">YvrJ family protein</fullName>
    </submittedName>
</protein>
<gene>
    <name evidence="1" type="ORF">NDK47_23045</name>
</gene>
<name>A0ABY4WPB9_9BACL</name>
<dbReference type="Proteomes" id="UP001056500">
    <property type="component" value="Chromosome"/>
</dbReference>
<dbReference type="Pfam" id="PF12841">
    <property type="entry name" value="YvrJ"/>
    <property type="match status" value="1"/>
</dbReference>
<dbReference type="InterPro" id="IPR024419">
    <property type="entry name" value="YvrJ"/>
</dbReference>
<dbReference type="EMBL" id="CP098755">
    <property type="protein sequence ID" value="USG68504.1"/>
    <property type="molecule type" value="Genomic_DNA"/>
</dbReference>
<reference evidence="1" key="1">
    <citation type="submission" date="2022-06" db="EMBL/GenBank/DDBJ databases">
        <title>Genome sequencing of Brevibacillus sp. BB3-R1.</title>
        <authorList>
            <person name="Heo J."/>
            <person name="Lee D."/>
            <person name="Won M."/>
            <person name="Han B.-H."/>
            <person name="Hong S.-B."/>
            <person name="Kwon S.-W."/>
        </authorList>
    </citation>
    <scope>NUCLEOTIDE SEQUENCE</scope>
    <source>
        <strain evidence="1">BB3-R1</strain>
    </source>
</reference>